<dbReference type="PANTHER" id="PTHR38113:SF2">
    <property type="entry name" value="DUF2293 DOMAIN-CONTAINING PROTEIN"/>
    <property type="match status" value="1"/>
</dbReference>
<protein>
    <recommendedName>
        <fullName evidence="2">DUF2293 domain-containing protein</fullName>
    </recommendedName>
</protein>
<accession>A0A4Z1NQZ6</accession>
<feature type="region of interest" description="Disordered" evidence="1">
    <location>
        <begin position="181"/>
        <end position="214"/>
    </location>
</feature>
<feature type="compositionally biased region" description="Basic residues" evidence="1">
    <location>
        <begin position="197"/>
        <end position="207"/>
    </location>
</feature>
<keyword evidence="4" id="KW-1185">Reference proteome</keyword>
<feature type="compositionally biased region" description="Basic and acidic residues" evidence="1">
    <location>
        <begin position="181"/>
        <end position="191"/>
    </location>
</feature>
<gene>
    <name evidence="3" type="ORF">E6O75_ATG09550</name>
</gene>
<comment type="caution">
    <text evidence="3">The sequence shown here is derived from an EMBL/GenBank/DDBJ whole genome shotgun (WGS) entry which is preliminary data.</text>
</comment>
<evidence type="ECO:0000313" key="4">
    <source>
        <dbReference type="Proteomes" id="UP000298493"/>
    </source>
</evidence>
<name>A0A4Z1NQZ6_9PEZI</name>
<evidence type="ECO:0000313" key="3">
    <source>
        <dbReference type="EMBL" id="TID16784.1"/>
    </source>
</evidence>
<dbReference type="OrthoDB" id="5381833at2759"/>
<dbReference type="Pfam" id="PF10056">
    <property type="entry name" value="DUF2293"/>
    <property type="match status" value="1"/>
</dbReference>
<dbReference type="InterPro" id="IPR018744">
    <property type="entry name" value="DUF2293"/>
</dbReference>
<organism evidence="3 4">
    <name type="scientific">Venturia nashicola</name>
    <dbReference type="NCBI Taxonomy" id="86259"/>
    <lineage>
        <taxon>Eukaryota</taxon>
        <taxon>Fungi</taxon>
        <taxon>Dikarya</taxon>
        <taxon>Ascomycota</taxon>
        <taxon>Pezizomycotina</taxon>
        <taxon>Dothideomycetes</taxon>
        <taxon>Pleosporomycetidae</taxon>
        <taxon>Venturiales</taxon>
        <taxon>Venturiaceae</taxon>
        <taxon>Venturia</taxon>
    </lineage>
</organism>
<evidence type="ECO:0000256" key="1">
    <source>
        <dbReference type="SAM" id="MobiDB-lite"/>
    </source>
</evidence>
<dbReference type="Proteomes" id="UP000298493">
    <property type="component" value="Unassembled WGS sequence"/>
</dbReference>
<sequence>MSSNNHEIVVSPTTHVPKGYIFVRKGNVYLTSNCRKKTHTAGEKLYVVQDQRKRNLGIQVPHTIFASVLAAHQETKTSRQAAVAAKDARLNSKAEGQIIVSFPNIPRDMISDILRHTLKKRSGRVGRTATIPFDESINLAVRAFVRHRLTNYDELLLHGMTQNDARQKIRSRLEKIVEDWKDGTEKSKEAASTHTRPQLKSKQKRRAIPGEPTTAIAILDLTSD</sequence>
<dbReference type="PANTHER" id="PTHR38113">
    <property type="match status" value="1"/>
</dbReference>
<dbReference type="AlphaFoldDB" id="A0A4Z1NQZ6"/>
<feature type="domain" description="DUF2293" evidence="2">
    <location>
        <begin position="101"/>
        <end position="181"/>
    </location>
</feature>
<reference evidence="3 4" key="1">
    <citation type="submission" date="2019-04" db="EMBL/GenBank/DDBJ databases">
        <title>High contiguity whole genome sequence and gene annotation resource for two Venturia nashicola isolates.</title>
        <authorList>
            <person name="Prokchorchik M."/>
            <person name="Won K."/>
            <person name="Lee Y."/>
            <person name="Choi E.D."/>
            <person name="Segonzac C."/>
            <person name="Sohn K.H."/>
        </authorList>
    </citation>
    <scope>NUCLEOTIDE SEQUENCE [LARGE SCALE GENOMIC DNA]</scope>
    <source>
        <strain evidence="3 4">PRI2</strain>
    </source>
</reference>
<proteinExistence type="predicted"/>
<evidence type="ECO:0000259" key="2">
    <source>
        <dbReference type="Pfam" id="PF10056"/>
    </source>
</evidence>
<dbReference type="EMBL" id="SNSC02000017">
    <property type="protein sequence ID" value="TID16784.1"/>
    <property type="molecule type" value="Genomic_DNA"/>
</dbReference>